<keyword evidence="4" id="KW-0874">Quinone</keyword>
<comment type="cofactor">
    <cofactor evidence="1">
        <name>FAD</name>
        <dbReference type="ChEBI" id="CHEBI:57692"/>
    </cofactor>
</comment>
<evidence type="ECO:0000256" key="3">
    <source>
        <dbReference type="ARBA" id="ARBA00022630"/>
    </source>
</evidence>
<evidence type="ECO:0000256" key="16">
    <source>
        <dbReference type="ARBA" id="ARBA00082958"/>
    </source>
</evidence>
<dbReference type="PRINTS" id="PR00368">
    <property type="entry name" value="FADPNR"/>
</dbReference>
<dbReference type="AlphaFoldDB" id="A0A8S4NFX1"/>
<evidence type="ECO:0000256" key="1">
    <source>
        <dbReference type="ARBA" id="ARBA00001974"/>
    </source>
</evidence>
<keyword evidence="3" id="KW-0285">Flavoprotein</keyword>
<comment type="subcellular location">
    <subcellularLocation>
        <location evidence="2">Mitochondrion</location>
    </subcellularLocation>
</comment>
<dbReference type="GO" id="GO:0071949">
    <property type="term" value="F:FAD binding"/>
    <property type="evidence" value="ECO:0007669"/>
    <property type="project" value="TreeGrafter"/>
</dbReference>
<evidence type="ECO:0000256" key="15">
    <source>
        <dbReference type="ARBA" id="ARBA00070160"/>
    </source>
</evidence>
<dbReference type="InterPro" id="IPR015904">
    <property type="entry name" value="Sulphide_quinone_reductase"/>
</dbReference>
<keyword evidence="6" id="KW-0809">Transit peptide</keyword>
<comment type="catalytic activity">
    <reaction evidence="11">
        <text>a quinone + hydrogen sulfide + glutathione + H(+) = S-sulfanylglutathione + a quinol</text>
        <dbReference type="Rhea" id="RHEA:55156"/>
        <dbReference type="ChEBI" id="CHEBI:15378"/>
        <dbReference type="ChEBI" id="CHEBI:24646"/>
        <dbReference type="ChEBI" id="CHEBI:29919"/>
        <dbReference type="ChEBI" id="CHEBI:57925"/>
        <dbReference type="ChEBI" id="CHEBI:58905"/>
        <dbReference type="ChEBI" id="CHEBI:132124"/>
        <dbReference type="EC" id="1.8.5.8"/>
    </reaction>
    <physiologicalReaction direction="left-to-right" evidence="11">
        <dbReference type="Rhea" id="RHEA:55157"/>
    </physiologicalReaction>
</comment>
<keyword evidence="19" id="KW-1185">Reference proteome</keyword>
<dbReference type="GO" id="GO:0070221">
    <property type="term" value="P:sulfide oxidation, using sulfide:quinone oxidoreductase"/>
    <property type="evidence" value="ECO:0007669"/>
    <property type="project" value="TreeGrafter"/>
</dbReference>
<dbReference type="PANTHER" id="PTHR10632:SF2">
    <property type="entry name" value="SULFIDE:QUINONE OXIDOREDUCTASE, MITOCHONDRIAL"/>
    <property type="match status" value="1"/>
</dbReference>
<evidence type="ECO:0000259" key="17">
    <source>
        <dbReference type="Pfam" id="PF07992"/>
    </source>
</evidence>
<name>A0A8S4NFX1_OWEFU</name>
<evidence type="ECO:0000256" key="2">
    <source>
        <dbReference type="ARBA" id="ARBA00004173"/>
    </source>
</evidence>
<dbReference type="Proteomes" id="UP000749559">
    <property type="component" value="Unassembled WGS sequence"/>
</dbReference>
<dbReference type="EC" id="1.8.5.8" evidence="14"/>
<dbReference type="InterPro" id="IPR036188">
    <property type="entry name" value="FAD/NAD-bd_sf"/>
</dbReference>
<keyword evidence="8" id="KW-0496">Mitochondrion</keyword>
<comment type="function">
    <text evidence="12">Catalyzes the oxidation of hydrogen sulfide with the help of a quinone, such as ubiquinone-10, giving rise to thiosulfate and ultimately to sulfane (molecular sulfur) atoms. Requires an additional electron acceptor; can use sulfite, sulfide or cyanide (in vitro). It is believed the in vivo electron acceptor is glutathione.</text>
</comment>
<dbReference type="Gene3D" id="3.50.50.60">
    <property type="entry name" value="FAD/NAD(P)-binding domain"/>
    <property type="match status" value="2"/>
</dbReference>
<evidence type="ECO:0000256" key="7">
    <source>
        <dbReference type="ARBA" id="ARBA00023002"/>
    </source>
</evidence>
<dbReference type="EMBL" id="CAIIXF020000003">
    <property type="protein sequence ID" value="CAH1779446.1"/>
    <property type="molecule type" value="Genomic_DNA"/>
</dbReference>
<evidence type="ECO:0000256" key="8">
    <source>
        <dbReference type="ARBA" id="ARBA00023128"/>
    </source>
</evidence>
<dbReference type="SUPFAM" id="SSF51905">
    <property type="entry name" value="FAD/NAD(P)-binding domain"/>
    <property type="match status" value="1"/>
</dbReference>
<evidence type="ECO:0000256" key="5">
    <source>
        <dbReference type="ARBA" id="ARBA00022827"/>
    </source>
</evidence>
<comment type="caution">
    <text evidence="18">The sequence shown here is derived from an EMBL/GenBank/DDBJ whole genome shotgun (WGS) entry which is preliminary data.</text>
</comment>
<dbReference type="Pfam" id="PF07992">
    <property type="entry name" value="Pyr_redox_2"/>
    <property type="match status" value="1"/>
</dbReference>
<comment type="similarity">
    <text evidence="13">Belongs to the SQRD family.</text>
</comment>
<evidence type="ECO:0000256" key="13">
    <source>
        <dbReference type="ARBA" id="ARBA00060891"/>
    </source>
</evidence>
<keyword evidence="5" id="KW-0274">FAD</keyword>
<evidence type="ECO:0000313" key="19">
    <source>
        <dbReference type="Proteomes" id="UP000749559"/>
    </source>
</evidence>
<evidence type="ECO:0000256" key="11">
    <source>
        <dbReference type="ARBA" id="ARBA00052986"/>
    </source>
</evidence>
<sequence>MASLKNLVKLQSRLCLRDTSKVICSFSTSARDDAKKDYKLVVIGGGTGGFAVTSKFAKKLGKGQIAVVEPNEEHYYQSMFTLVGGGLKTLEQAHRPTGSLLPDGVDWIKDSVAEFDAQNNFIVTQKGDKVRYDFLVIAMGIQLNYEKIKGALDALKHDPMVCSNYRPPFVSKTFEAIKNFKEGNAIFTLPNTPIKCAGAPQKIMYLADYHFRAMGKRHNANIYYRTSLPFMFTVKKYADALFEVAKNRGIDVAFRRCLIEVKHESKEAIFEDLENGNIETLKYAMLHLVPPMSCPDVLTKHKDIVDETGWVDVNKDTLQHKKYPNIFALGDCTNLPTSKTAAAVSSQSRVLQRNLNALLDGKPMKAVYDGYTSCPLITTKGKVIMAEFGFDQEPLETFPINQAKERRFMYHLKKDFMPHLYWKGLVKGHWNGPKYLRRILHLGMSK</sequence>
<dbReference type="GO" id="GO:0005739">
    <property type="term" value="C:mitochondrion"/>
    <property type="evidence" value="ECO:0007669"/>
    <property type="project" value="UniProtKB-SubCell"/>
</dbReference>
<dbReference type="OrthoDB" id="5376590at2759"/>
<feature type="domain" description="FAD/NAD(P)-binding" evidence="17">
    <location>
        <begin position="38"/>
        <end position="153"/>
    </location>
</feature>
<accession>A0A8S4NFX1</accession>
<evidence type="ECO:0000256" key="6">
    <source>
        <dbReference type="ARBA" id="ARBA00022946"/>
    </source>
</evidence>
<comment type="catalytic activity">
    <reaction evidence="10">
        <text>ubiquinone-10 + hydrogen sulfide + glutathione + H(+) = S-sulfanylglutathione + ubiquinol-10</text>
        <dbReference type="Rhea" id="RHEA:62608"/>
        <dbReference type="ChEBI" id="CHEBI:15378"/>
        <dbReference type="ChEBI" id="CHEBI:29919"/>
        <dbReference type="ChEBI" id="CHEBI:46245"/>
        <dbReference type="ChEBI" id="CHEBI:57925"/>
        <dbReference type="ChEBI" id="CHEBI:58905"/>
        <dbReference type="ChEBI" id="CHEBI:64183"/>
    </reaction>
    <physiologicalReaction direction="left-to-right" evidence="10">
        <dbReference type="Rhea" id="RHEA:62609"/>
    </physiologicalReaction>
</comment>
<dbReference type="FunFam" id="3.50.50.60:FF:000034">
    <property type="entry name" value="sulfide:quinone oxidoreductase, mitochondrial"/>
    <property type="match status" value="1"/>
</dbReference>
<evidence type="ECO:0000256" key="9">
    <source>
        <dbReference type="ARBA" id="ARBA00051038"/>
    </source>
</evidence>
<keyword evidence="7" id="KW-0560">Oxidoreductase</keyword>
<evidence type="ECO:0000256" key="4">
    <source>
        <dbReference type="ARBA" id="ARBA00022719"/>
    </source>
</evidence>
<evidence type="ECO:0000256" key="14">
    <source>
        <dbReference type="ARBA" id="ARBA00066447"/>
    </source>
</evidence>
<dbReference type="GO" id="GO:0106436">
    <property type="term" value="F:glutathione-dependent sulfide quinone oxidoreductase activity"/>
    <property type="evidence" value="ECO:0007669"/>
    <property type="project" value="UniProtKB-EC"/>
</dbReference>
<dbReference type="PANTHER" id="PTHR10632">
    <property type="entry name" value="SULFIDE:QUINONE OXIDOREDUCTASE"/>
    <property type="match status" value="1"/>
</dbReference>
<dbReference type="InterPro" id="IPR023753">
    <property type="entry name" value="FAD/NAD-binding_dom"/>
</dbReference>
<organism evidence="18 19">
    <name type="scientific">Owenia fusiformis</name>
    <name type="common">Polychaete worm</name>
    <dbReference type="NCBI Taxonomy" id="6347"/>
    <lineage>
        <taxon>Eukaryota</taxon>
        <taxon>Metazoa</taxon>
        <taxon>Spiralia</taxon>
        <taxon>Lophotrochozoa</taxon>
        <taxon>Annelida</taxon>
        <taxon>Polychaeta</taxon>
        <taxon>Sedentaria</taxon>
        <taxon>Canalipalpata</taxon>
        <taxon>Sabellida</taxon>
        <taxon>Oweniida</taxon>
        <taxon>Oweniidae</taxon>
        <taxon>Owenia</taxon>
    </lineage>
</organism>
<dbReference type="GO" id="GO:0048038">
    <property type="term" value="F:quinone binding"/>
    <property type="evidence" value="ECO:0007669"/>
    <property type="project" value="UniProtKB-KW"/>
</dbReference>
<evidence type="ECO:0000313" key="18">
    <source>
        <dbReference type="EMBL" id="CAH1779446.1"/>
    </source>
</evidence>
<evidence type="ECO:0000256" key="12">
    <source>
        <dbReference type="ARBA" id="ARBA00059167"/>
    </source>
</evidence>
<gene>
    <name evidence="18" type="ORF">OFUS_LOCUS6254</name>
</gene>
<proteinExistence type="inferred from homology"/>
<dbReference type="GO" id="GO:0070224">
    <property type="term" value="F:sulfide:quinone oxidoreductase activity"/>
    <property type="evidence" value="ECO:0007669"/>
    <property type="project" value="TreeGrafter"/>
</dbReference>
<reference evidence="18" key="1">
    <citation type="submission" date="2022-03" db="EMBL/GenBank/DDBJ databases">
        <authorList>
            <person name="Martin C."/>
        </authorList>
    </citation>
    <scope>NUCLEOTIDE SEQUENCE</scope>
</reference>
<protein>
    <recommendedName>
        <fullName evidence="15">Sulfide:quinone oxidoreductase, mitochondrial</fullName>
        <ecNumber evidence="14">1.8.5.8</ecNumber>
    </recommendedName>
    <alternativeName>
        <fullName evidence="16">Sulfide quinone oxidoreductase</fullName>
    </alternativeName>
</protein>
<comment type="catalytic activity">
    <reaction evidence="9">
        <text>ubiquinone-10 + hydrogen sulfide + sulfite + 2 H(+) = ubiquinol-10 + thiosulfate</text>
        <dbReference type="Rhea" id="RHEA:38359"/>
        <dbReference type="ChEBI" id="CHEBI:15378"/>
        <dbReference type="ChEBI" id="CHEBI:17359"/>
        <dbReference type="ChEBI" id="CHEBI:29919"/>
        <dbReference type="ChEBI" id="CHEBI:33542"/>
        <dbReference type="ChEBI" id="CHEBI:46245"/>
        <dbReference type="ChEBI" id="CHEBI:64183"/>
    </reaction>
    <physiologicalReaction direction="left-to-right" evidence="9">
        <dbReference type="Rhea" id="RHEA:38360"/>
    </physiologicalReaction>
</comment>
<evidence type="ECO:0000256" key="10">
    <source>
        <dbReference type="ARBA" id="ARBA00052810"/>
    </source>
</evidence>